<reference evidence="11 12" key="1">
    <citation type="journal article" date="2024" name="Proc. Natl. Acad. Sci. U.S.A.">
        <title>The genetic regulatory architecture and epigenomic basis for age-related changes in rattlesnake venom.</title>
        <authorList>
            <person name="Hogan M.P."/>
            <person name="Holding M.L."/>
            <person name="Nystrom G.S."/>
            <person name="Colston T.J."/>
            <person name="Bartlett D.A."/>
            <person name="Mason A.J."/>
            <person name="Ellsworth S.A."/>
            <person name="Rautsaw R.M."/>
            <person name="Lawrence K.C."/>
            <person name="Strickland J.L."/>
            <person name="He B."/>
            <person name="Fraser P."/>
            <person name="Margres M.J."/>
            <person name="Gilbert D.M."/>
            <person name="Gibbs H.L."/>
            <person name="Parkinson C.L."/>
            <person name="Rokyta D.R."/>
        </authorList>
    </citation>
    <scope>NUCLEOTIDE SEQUENCE [LARGE SCALE GENOMIC DNA]</scope>
    <source>
        <strain evidence="11">DRR0105</strain>
    </source>
</reference>
<dbReference type="PANTHER" id="PTHR21442">
    <property type="entry name" value="CILIA- AND FLAGELLA-ASSOCIATED PROTEIN 206"/>
    <property type="match status" value="1"/>
</dbReference>
<keyword evidence="7" id="KW-0206">Cytoskeleton</keyword>
<keyword evidence="12" id="KW-1185">Reference proteome</keyword>
<dbReference type="AlphaFoldDB" id="A0AAW1CA72"/>
<comment type="caution">
    <text evidence="11">The sequence shown here is derived from an EMBL/GenBank/DDBJ whole genome shotgun (WGS) entry which is preliminary data.</text>
</comment>
<evidence type="ECO:0000256" key="8">
    <source>
        <dbReference type="ARBA" id="ARBA00023273"/>
    </source>
</evidence>
<sequence length="772" mass="87637">MLQHLELELKRESEAAEQRNTHKLQRMMLQLAMEKMAAVADGRQDERHKAAVLLAKQEKTARRRKTATINPKKGQKTGRNSFSPALHSGLSERTLARVCDLHGNEGLVQDQHASWERGLLLPNGKDGIIDRGEGGKLTKLLHCTCHGFGKMAHSQAENVIKNIIREIGQECAINGQNVTETLVAFMVKAVVLDPKNGFNVDKTLTKADVQKLIQLCVDRLLDVKNPSLNTIKMQVYFDMNYTNRVELIKEQHRVLDSRLAPVCREITDNRARTREELESVYRKIVSYVLLRSGLGSPTDIKVIREATAALQSVFPQTELAAFLSLGKKEKEQQLKELTMIVTGIRLFNKDCGKGGEGIDDLPAILNEAIPAASHHIDIELHASQQLAYRYTALIEMMHQSQNGEIELRETMLKEALYNVRQHEAFLCLILSDIITCAQEVEMMQKEFAAEMEQVNNIVKSKTAVPTSLVYPVFIGLSNLWTSFQDEILVLSFLNNLTVSLQQFLESHTLIFPEELIVPLLEGLVIKTDEERLLKNADQKVNPADFVKEEWFFPESTINFSQLLLQYHGFCAYTFAVNDGLLIPGNPSIGVLKHKERYYSFNSKEAAYTFAKNPDKYIRMIAEKAKECAELIQLLELHHQFECLAPYSQFRAKDKHLLQPISKCDSSTQTDTHILPPTIVKNYEWNEWELRRKAIKLANLRQKLTHSMQTNLSHMRRDNCSQVYLLKDSGTQTKRENSSNVPKPQIFLAGLRGGTPPTTRMTKVNLTRAVDET</sequence>
<comment type="similarity">
    <text evidence="2">Belongs to the CFAP206 family.</text>
</comment>
<dbReference type="Proteomes" id="UP001474421">
    <property type="component" value="Unassembled WGS sequence"/>
</dbReference>
<comment type="subcellular location">
    <subcellularLocation>
        <location evidence="1">Cytoplasm</location>
        <location evidence="1">Cytoskeleton</location>
        <location evidence="1">Cilium axoneme</location>
    </subcellularLocation>
</comment>
<evidence type="ECO:0000256" key="10">
    <source>
        <dbReference type="SAM" id="MobiDB-lite"/>
    </source>
</evidence>
<organism evidence="11 12">
    <name type="scientific">Crotalus adamanteus</name>
    <name type="common">Eastern diamondback rattlesnake</name>
    <dbReference type="NCBI Taxonomy" id="8729"/>
    <lineage>
        <taxon>Eukaryota</taxon>
        <taxon>Metazoa</taxon>
        <taxon>Chordata</taxon>
        <taxon>Craniata</taxon>
        <taxon>Vertebrata</taxon>
        <taxon>Euteleostomi</taxon>
        <taxon>Lepidosauria</taxon>
        <taxon>Squamata</taxon>
        <taxon>Bifurcata</taxon>
        <taxon>Unidentata</taxon>
        <taxon>Episquamata</taxon>
        <taxon>Toxicofera</taxon>
        <taxon>Serpentes</taxon>
        <taxon>Colubroidea</taxon>
        <taxon>Viperidae</taxon>
        <taxon>Crotalinae</taxon>
        <taxon>Crotalus</taxon>
    </lineage>
</organism>
<dbReference type="GO" id="GO:0003356">
    <property type="term" value="P:regulation of cilium beat frequency"/>
    <property type="evidence" value="ECO:0007669"/>
    <property type="project" value="TreeGrafter"/>
</dbReference>
<keyword evidence="8" id="KW-0966">Cell projection</keyword>
<comment type="function">
    <text evidence="9">Essential for sperm motility and is involved in the regulation of the beating frequency of motile cilia on the epithelial cells of the respiratory tract. Required for the establishment of radial spokes in sperm flagella.</text>
</comment>
<feature type="compositionally biased region" description="Polar residues" evidence="10">
    <location>
        <begin position="755"/>
        <end position="764"/>
    </location>
</feature>
<keyword evidence="6" id="KW-0969">Cilium</keyword>
<evidence type="ECO:0000256" key="1">
    <source>
        <dbReference type="ARBA" id="ARBA00004430"/>
    </source>
</evidence>
<dbReference type="GO" id="GO:0007288">
    <property type="term" value="P:sperm axoneme assembly"/>
    <property type="evidence" value="ECO:0007669"/>
    <property type="project" value="TreeGrafter"/>
</dbReference>
<evidence type="ECO:0000256" key="3">
    <source>
        <dbReference type="ARBA" id="ARBA00021602"/>
    </source>
</evidence>
<evidence type="ECO:0000313" key="11">
    <source>
        <dbReference type="EMBL" id="KAK9411406.1"/>
    </source>
</evidence>
<dbReference type="Pfam" id="PF12018">
    <property type="entry name" value="FAP206"/>
    <property type="match status" value="1"/>
</dbReference>
<dbReference type="InterPro" id="IPR021897">
    <property type="entry name" value="FAP206"/>
</dbReference>
<accession>A0AAW1CA72</accession>
<name>A0AAW1CA72_CROAD</name>
<feature type="region of interest" description="Disordered" evidence="10">
    <location>
        <begin position="58"/>
        <end position="86"/>
    </location>
</feature>
<dbReference type="EMBL" id="JAOTOJ010000001">
    <property type="protein sequence ID" value="KAK9411406.1"/>
    <property type="molecule type" value="Genomic_DNA"/>
</dbReference>
<protein>
    <recommendedName>
        <fullName evidence="3">Cilia- and flagella-associated protein 206</fullName>
    </recommendedName>
</protein>
<evidence type="ECO:0000313" key="12">
    <source>
        <dbReference type="Proteomes" id="UP001474421"/>
    </source>
</evidence>
<dbReference type="PANTHER" id="PTHR21442:SF0">
    <property type="entry name" value="CILIA- AND FLAGELLA-ASSOCIATED PROTEIN 206"/>
    <property type="match status" value="1"/>
</dbReference>
<dbReference type="GO" id="GO:1901317">
    <property type="term" value="P:regulation of flagellated sperm motility"/>
    <property type="evidence" value="ECO:0007669"/>
    <property type="project" value="TreeGrafter"/>
</dbReference>
<dbReference type="GO" id="GO:0005930">
    <property type="term" value="C:axoneme"/>
    <property type="evidence" value="ECO:0007669"/>
    <property type="project" value="UniProtKB-SubCell"/>
</dbReference>
<evidence type="ECO:0000256" key="5">
    <source>
        <dbReference type="ARBA" id="ARBA00022794"/>
    </source>
</evidence>
<evidence type="ECO:0000256" key="7">
    <source>
        <dbReference type="ARBA" id="ARBA00023212"/>
    </source>
</evidence>
<keyword evidence="4" id="KW-0963">Cytoplasm</keyword>
<proteinExistence type="inferred from homology"/>
<evidence type="ECO:0000256" key="9">
    <source>
        <dbReference type="ARBA" id="ARBA00045321"/>
    </source>
</evidence>
<evidence type="ECO:0000256" key="4">
    <source>
        <dbReference type="ARBA" id="ARBA00022490"/>
    </source>
</evidence>
<gene>
    <name evidence="11" type="ORF">NXF25_002581</name>
</gene>
<feature type="region of interest" description="Disordered" evidence="10">
    <location>
        <begin position="730"/>
        <end position="772"/>
    </location>
</feature>
<evidence type="ECO:0000256" key="6">
    <source>
        <dbReference type="ARBA" id="ARBA00023069"/>
    </source>
</evidence>
<dbReference type="GO" id="GO:0036064">
    <property type="term" value="C:ciliary basal body"/>
    <property type="evidence" value="ECO:0007669"/>
    <property type="project" value="TreeGrafter"/>
</dbReference>
<keyword evidence="5" id="KW-0970">Cilium biogenesis/degradation</keyword>
<evidence type="ECO:0000256" key="2">
    <source>
        <dbReference type="ARBA" id="ARBA00010500"/>
    </source>
</evidence>